<organism evidence="4 5">
    <name type="scientific">Flavobacterium chungnamense</name>
    <dbReference type="NCBI Taxonomy" id="706182"/>
    <lineage>
        <taxon>Bacteria</taxon>
        <taxon>Pseudomonadati</taxon>
        <taxon>Bacteroidota</taxon>
        <taxon>Flavobacteriia</taxon>
        <taxon>Flavobacteriales</taxon>
        <taxon>Flavobacteriaceae</taxon>
        <taxon>Flavobacterium</taxon>
    </lineage>
</organism>
<comment type="caution">
    <text evidence="4">The sequence shown here is derived from an EMBL/GenBank/DDBJ whole genome shotgun (WGS) entry which is preliminary data.</text>
</comment>
<dbReference type="CDD" id="cd00093">
    <property type="entry name" value="HTH_XRE"/>
    <property type="match status" value="1"/>
</dbReference>
<sequence>MVFSLRIVNKFINLNNISKYAYLIISLFIEFYFVDKQDKKRILISFGNKLRELRLSKGFTQEQLANELGVEISQISRIERGIINTSITNLYAISIVLKIEICELLPPHTKD</sequence>
<gene>
    <name evidence="4" type="ORF">GCM10022388_25790</name>
</gene>
<keyword evidence="2" id="KW-1133">Transmembrane helix</keyword>
<evidence type="ECO:0000313" key="4">
    <source>
        <dbReference type="EMBL" id="GAA4057856.1"/>
    </source>
</evidence>
<dbReference type="InterPro" id="IPR010982">
    <property type="entry name" value="Lambda_DNA-bd_dom_sf"/>
</dbReference>
<dbReference type="SMART" id="SM00530">
    <property type="entry name" value="HTH_XRE"/>
    <property type="match status" value="1"/>
</dbReference>
<reference evidence="5" key="1">
    <citation type="journal article" date="2019" name="Int. J. Syst. Evol. Microbiol.">
        <title>The Global Catalogue of Microorganisms (GCM) 10K type strain sequencing project: providing services to taxonomists for standard genome sequencing and annotation.</title>
        <authorList>
            <consortium name="The Broad Institute Genomics Platform"/>
            <consortium name="The Broad Institute Genome Sequencing Center for Infectious Disease"/>
            <person name="Wu L."/>
            <person name="Ma J."/>
        </authorList>
    </citation>
    <scope>NUCLEOTIDE SEQUENCE [LARGE SCALE GENOMIC DNA]</scope>
    <source>
        <strain evidence="5">JCM 17068</strain>
    </source>
</reference>
<dbReference type="PANTHER" id="PTHR46558">
    <property type="entry name" value="TRACRIPTIONAL REGULATORY PROTEIN-RELATED-RELATED"/>
    <property type="match status" value="1"/>
</dbReference>
<dbReference type="Gene3D" id="1.10.260.40">
    <property type="entry name" value="lambda repressor-like DNA-binding domains"/>
    <property type="match status" value="1"/>
</dbReference>
<dbReference type="PROSITE" id="PS50943">
    <property type="entry name" value="HTH_CROC1"/>
    <property type="match status" value="1"/>
</dbReference>
<keyword evidence="5" id="KW-1185">Reference proteome</keyword>
<accession>A0ABP7V244</accession>
<evidence type="ECO:0000313" key="5">
    <source>
        <dbReference type="Proteomes" id="UP001500426"/>
    </source>
</evidence>
<keyword evidence="2" id="KW-0472">Membrane</keyword>
<evidence type="ECO:0000256" key="2">
    <source>
        <dbReference type="SAM" id="Phobius"/>
    </source>
</evidence>
<name>A0ABP7V244_9FLAO</name>
<protein>
    <recommendedName>
        <fullName evidence="3">HTH cro/C1-type domain-containing protein</fullName>
    </recommendedName>
</protein>
<feature type="transmembrane region" description="Helical" evidence="2">
    <location>
        <begin position="20"/>
        <end position="35"/>
    </location>
</feature>
<keyword evidence="2" id="KW-0812">Transmembrane</keyword>
<feature type="domain" description="HTH cro/C1-type" evidence="3">
    <location>
        <begin position="50"/>
        <end position="104"/>
    </location>
</feature>
<dbReference type="Pfam" id="PF01381">
    <property type="entry name" value="HTH_3"/>
    <property type="match status" value="1"/>
</dbReference>
<keyword evidence="1" id="KW-0238">DNA-binding</keyword>
<dbReference type="InterPro" id="IPR001387">
    <property type="entry name" value="Cro/C1-type_HTH"/>
</dbReference>
<proteinExistence type="predicted"/>
<dbReference type="SUPFAM" id="SSF47413">
    <property type="entry name" value="lambda repressor-like DNA-binding domains"/>
    <property type="match status" value="1"/>
</dbReference>
<dbReference type="PANTHER" id="PTHR46558:SF4">
    <property type="entry name" value="DNA-BIDING PHAGE PROTEIN"/>
    <property type="match status" value="1"/>
</dbReference>
<evidence type="ECO:0000259" key="3">
    <source>
        <dbReference type="PROSITE" id="PS50943"/>
    </source>
</evidence>
<evidence type="ECO:0000256" key="1">
    <source>
        <dbReference type="ARBA" id="ARBA00023125"/>
    </source>
</evidence>
<dbReference type="Proteomes" id="UP001500426">
    <property type="component" value="Unassembled WGS sequence"/>
</dbReference>
<dbReference type="EMBL" id="BAABCS010000021">
    <property type="protein sequence ID" value="GAA4057856.1"/>
    <property type="molecule type" value="Genomic_DNA"/>
</dbReference>